<dbReference type="PANTHER" id="PTHR23526:SF2">
    <property type="entry name" value="MAJOR FACILITATOR SUPERFAMILY (MFS) PROFILE DOMAIN-CONTAINING PROTEIN"/>
    <property type="match status" value="1"/>
</dbReference>
<reference evidence="3 4" key="1">
    <citation type="submission" date="2018-06" db="EMBL/GenBank/DDBJ databases">
        <title>Thermoflavimicrobium daqus sp. nov., a thermophilic microbe isolated from Moutai-flavour Daqu.</title>
        <authorList>
            <person name="Wang X."/>
            <person name="Zhou H."/>
        </authorList>
    </citation>
    <scope>NUCLEOTIDE SEQUENCE [LARGE SCALE GENOMIC DNA]</scope>
    <source>
        <strain evidence="3 4">FBKL4.011</strain>
    </source>
</reference>
<feature type="transmembrane region" description="Helical" evidence="2">
    <location>
        <begin position="393"/>
        <end position="413"/>
    </location>
</feature>
<dbReference type="EMBL" id="QJKK01000003">
    <property type="protein sequence ID" value="RAL25726.1"/>
    <property type="molecule type" value="Genomic_DNA"/>
</dbReference>
<evidence type="ECO:0000313" key="4">
    <source>
        <dbReference type="Proteomes" id="UP000251213"/>
    </source>
</evidence>
<reference evidence="3 4" key="2">
    <citation type="submission" date="2018-06" db="EMBL/GenBank/DDBJ databases">
        <authorList>
            <person name="Zhirakovskaya E."/>
        </authorList>
    </citation>
    <scope>NUCLEOTIDE SEQUENCE [LARGE SCALE GENOMIC DNA]</scope>
    <source>
        <strain evidence="3 4">FBKL4.011</strain>
    </source>
</reference>
<dbReference type="InterPro" id="IPR011701">
    <property type="entry name" value="MFS"/>
</dbReference>
<feature type="transmembrane region" description="Helical" evidence="2">
    <location>
        <begin position="419"/>
        <end position="437"/>
    </location>
</feature>
<dbReference type="InterPro" id="IPR052528">
    <property type="entry name" value="Sugar_transport-like"/>
</dbReference>
<feature type="transmembrane region" description="Helical" evidence="2">
    <location>
        <begin position="324"/>
        <end position="342"/>
    </location>
</feature>
<dbReference type="OrthoDB" id="2086294at2"/>
<evidence type="ECO:0000256" key="2">
    <source>
        <dbReference type="SAM" id="Phobius"/>
    </source>
</evidence>
<dbReference type="PANTHER" id="PTHR23526">
    <property type="entry name" value="INTEGRAL MEMBRANE TRANSPORT PROTEIN-RELATED"/>
    <property type="match status" value="1"/>
</dbReference>
<dbReference type="GO" id="GO:0022857">
    <property type="term" value="F:transmembrane transporter activity"/>
    <property type="evidence" value="ECO:0007669"/>
    <property type="project" value="InterPro"/>
</dbReference>
<feature type="transmembrane region" description="Helical" evidence="2">
    <location>
        <begin position="120"/>
        <end position="140"/>
    </location>
</feature>
<dbReference type="Proteomes" id="UP000251213">
    <property type="component" value="Unassembled WGS sequence"/>
</dbReference>
<keyword evidence="2" id="KW-0812">Transmembrane</keyword>
<evidence type="ECO:0000256" key="1">
    <source>
        <dbReference type="ARBA" id="ARBA00004651"/>
    </source>
</evidence>
<dbReference type="AlphaFoldDB" id="A0A364K602"/>
<organism evidence="3 4">
    <name type="scientific">Thermoflavimicrobium daqui</name>
    <dbReference type="NCBI Taxonomy" id="2137476"/>
    <lineage>
        <taxon>Bacteria</taxon>
        <taxon>Bacillati</taxon>
        <taxon>Bacillota</taxon>
        <taxon>Bacilli</taxon>
        <taxon>Bacillales</taxon>
        <taxon>Thermoactinomycetaceae</taxon>
        <taxon>Thermoflavimicrobium</taxon>
    </lineage>
</organism>
<feature type="transmembrane region" description="Helical" evidence="2">
    <location>
        <begin position="260"/>
        <end position="286"/>
    </location>
</feature>
<feature type="transmembrane region" description="Helical" evidence="2">
    <location>
        <begin position="211"/>
        <end position="234"/>
    </location>
</feature>
<feature type="transmembrane region" description="Helical" evidence="2">
    <location>
        <begin position="93"/>
        <end position="113"/>
    </location>
</feature>
<keyword evidence="2" id="KW-1133">Transmembrane helix</keyword>
<dbReference type="GO" id="GO:0005886">
    <property type="term" value="C:plasma membrane"/>
    <property type="evidence" value="ECO:0007669"/>
    <property type="project" value="UniProtKB-SubCell"/>
</dbReference>
<feature type="transmembrane region" description="Helical" evidence="2">
    <location>
        <begin position="186"/>
        <end position="205"/>
    </location>
</feature>
<comment type="caution">
    <text evidence="3">The sequence shown here is derived from an EMBL/GenBank/DDBJ whole genome shotgun (WGS) entry which is preliminary data.</text>
</comment>
<evidence type="ECO:0000313" key="3">
    <source>
        <dbReference type="EMBL" id="RAL25726.1"/>
    </source>
</evidence>
<comment type="subcellular location">
    <subcellularLocation>
        <location evidence="1">Cell membrane</location>
        <topology evidence="1">Multi-pass membrane protein</topology>
    </subcellularLocation>
</comment>
<dbReference type="Gene3D" id="1.20.1250.20">
    <property type="entry name" value="MFS general substrate transporter like domains"/>
    <property type="match status" value="1"/>
</dbReference>
<dbReference type="InterPro" id="IPR036259">
    <property type="entry name" value="MFS_trans_sf"/>
</dbReference>
<protein>
    <submittedName>
        <fullName evidence="3">MFS transporter</fullName>
    </submittedName>
</protein>
<keyword evidence="2" id="KW-0472">Membrane</keyword>
<feature type="transmembrane region" description="Helical" evidence="2">
    <location>
        <begin position="292"/>
        <end position="312"/>
    </location>
</feature>
<dbReference type="SUPFAM" id="SSF103473">
    <property type="entry name" value="MFS general substrate transporter"/>
    <property type="match status" value="1"/>
</dbReference>
<accession>A0A364K602</accession>
<feature type="transmembrane region" description="Helical" evidence="2">
    <location>
        <begin position="56"/>
        <end position="81"/>
    </location>
</feature>
<feature type="transmembrane region" description="Helical" evidence="2">
    <location>
        <begin position="146"/>
        <end position="165"/>
    </location>
</feature>
<gene>
    <name evidence="3" type="ORF">DL897_06530</name>
</gene>
<sequence>MGFFIDFFWSIQENPFFAVREMFHLLYLNERELVKLRLVRLMSIWKRNQSQLDQSAWLLLVVSGLYAISTSLSNMFVHVYLWKLKKDFVMIGWFNFAQYFAMAITFVFAGWLVKRVDRVISVRLGVGIQAIFYLTVLMLGTHSSEYATWLGIFLGVGTGFFWLGYNVIYFEITERDNRDIYNGMNGLFSSLAGMIAPFISGLIITRIDQLLGYRIIFAISLGIFVAAVIVSFFLDKRAAKGAFRLSLILEQARHRDHSWFWVNCAMIAHGLREGVFVFLIGLLVYITTKNELILGTYFTVSYLVSLLSFYVVGKWLPTHARNHAILIGAVMMGVVLIPFIWKGESWTMFVYGIGAALFYPLYYTPLTSMVFDLIGKDKEAVSLRVEYVVMRELALNIGRLVGLITFIIWVGISSDLNDMRWFILILGFSQVLTWLSIRRVPSVRISK</sequence>
<dbReference type="Pfam" id="PF07690">
    <property type="entry name" value="MFS_1"/>
    <property type="match status" value="1"/>
</dbReference>
<name>A0A364K602_9BACL</name>
<keyword evidence="4" id="KW-1185">Reference proteome</keyword>
<proteinExistence type="predicted"/>
<feature type="transmembrane region" description="Helical" evidence="2">
    <location>
        <begin position="348"/>
        <end position="373"/>
    </location>
</feature>